<evidence type="ECO:0000313" key="2">
    <source>
        <dbReference type="Proteomes" id="UP000019030"/>
    </source>
</evidence>
<dbReference type="PANTHER" id="PTHR37625">
    <property type="entry name" value="OUTER MEMBRANE LIPOPROTEIN-RELATED"/>
    <property type="match status" value="1"/>
</dbReference>
<dbReference type="PROSITE" id="PS51257">
    <property type="entry name" value="PROKAR_LIPOPROTEIN"/>
    <property type="match status" value="1"/>
</dbReference>
<name>W0LFB0_9GAMM</name>
<dbReference type="InterPro" id="IPR038706">
    <property type="entry name" value="Type_VI_SciN-like_sf"/>
</dbReference>
<dbReference type="AlphaFoldDB" id="W0LFB0"/>
<dbReference type="PANTHER" id="PTHR37625:SF4">
    <property type="entry name" value="OUTER MEMBRANE LIPOPROTEIN"/>
    <property type="match status" value="1"/>
</dbReference>
<gene>
    <name evidence="1" type="ORF">Z042_16105</name>
</gene>
<organism evidence="1 2">
    <name type="scientific">Chania multitudinisentens RB-25</name>
    <dbReference type="NCBI Taxonomy" id="1441930"/>
    <lineage>
        <taxon>Bacteria</taxon>
        <taxon>Pseudomonadati</taxon>
        <taxon>Pseudomonadota</taxon>
        <taxon>Gammaproteobacteria</taxon>
        <taxon>Enterobacterales</taxon>
        <taxon>Yersiniaceae</taxon>
        <taxon>Chania</taxon>
    </lineage>
</organism>
<dbReference type="HOGENOM" id="CLU_092347_2_1_6"/>
<dbReference type="EMBL" id="CP007044">
    <property type="protein sequence ID" value="AHG20957.2"/>
    <property type="molecule type" value="Genomic_DNA"/>
</dbReference>
<dbReference type="Pfam" id="PF12790">
    <property type="entry name" value="T6SS-SciN"/>
    <property type="match status" value="1"/>
</dbReference>
<dbReference type="eggNOG" id="COG3521">
    <property type="taxonomic scope" value="Bacteria"/>
</dbReference>
<dbReference type="InterPro" id="IPR017734">
    <property type="entry name" value="T6SS_SciN"/>
</dbReference>
<dbReference type="STRING" id="1441930.Z042_16105"/>
<accession>W0LFB0</accession>
<protein>
    <recommendedName>
        <fullName evidence="3">Type VI secretion protein</fullName>
    </recommendedName>
</protein>
<proteinExistence type="predicted"/>
<dbReference type="NCBIfam" id="TIGR03352">
    <property type="entry name" value="VI_chp_3"/>
    <property type="match status" value="1"/>
</dbReference>
<reference evidence="1 2" key="2">
    <citation type="submission" date="2015-03" db="EMBL/GenBank/DDBJ databases">
        <authorList>
            <person name="Chan K.-G."/>
        </authorList>
    </citation>
    <scope>NUCLEOTIDE SEQUENCE [LARGE SCALE GENOMIC DNA]</scope>
    <source>
        <strain evidence="1 2">RB-25</strain>
    </source>
</reference>
<keyword evidence="2" id="KW-1185">Reference proteome</keyword>
<sequence>MAQHGRKALLVMLTGLLLCGCMSFKKTEPEVAYYHITFSATREANINKQQAPVPLKISVLTLRSDSAFMSADFFALHNKAASTLGDNLLGNEQFFLLPGGESIKISGEKKNERYYIGVIGEFQDLNNKTWRLIIPIVNAKKPPLYKFWNRQPPPQVIKVVANGQGLSVAENSGREK</sequence>
<dbReference type="KEGG" id="sfo:Z042_16105"/>
<evidence type="ECO:0008006" key="3">
    <source>
        <dbReference type="Google" id="ProtNLM"/>
    </source>
</evidence>
<evidence type="ECO:0000313" key="1">
    <source>
        <dbReference type="EMBL" id="AHG20957.2"/>
    </source>
</evidence>
<reference evidence="1 2" key="1">
    <citation type="submission" date="2014-01" db="EMBL/GenBank/DDBJ databases">
        <title>Isolation of Serratia multitudinisentens RB-25 from Ex-Landfill site.</title>
        <authorList>
            <person name="Robson E.H.J."/>
        </authorList>
    </citation>
    <scope>NUCLEOTIDE SEQUENCE [LARGE SCALE GENOMIC DNA]</scope>
    <source>
        <strain evidence="1 2">RB-25</strain>
    </source>
</reference>
<dbReference type="Proteomes" id="UP000019030">
    <property type="component" value="Chromosome"/>
</dbReference>
<dbReference type="Gene3D" id="2.60.40.4150">
    <property type="entry name" value="Type VI secretion system, lipoprotein SciN"/>
    <property type="match status" value="1"/>
</dbReference>